<evidence type="ECO:0000313" key="7">
    <source>
        <dbReference type="Proteomes" id="UP000234914"/>
    </source>
</evidence>
<dbReference type="RefSeq" id="WP_065253204.1">
    <property type="nucleotide sequence ID" value="NZ_CP024443.1"/>
</dbReference>
<reference evidence="4 7" key="3">
    <citation type="submission" date="2017-12" db="EMBL/GenBank/DDBJ databases">
        <title>Phylogenetic diversity of female urinary microbiome.</title>
        <authorList>
            <person name="Thomas-White K."/>
            <person name="Wolfe A.J."/>
        </authorList>
    </citation>
    <scope>NUCLEOTIDE SEQUENCE [LARGE SCALE GENOMIC DNA]</scope>
    <source>
        <strain evidence="4 7">UMB0416</strain>
    </source>
</reference>
<reference evidence="3 6" key="4">
    <citation type="journal article" date="2018" name="Genome Announc.">
        <title>Complete Genome Sequences of Three Moraxella osloensis Strains Isolated from Human Skin.</title>
        <authorList>
            <person name="Lim J.Y."/>
            <person name="Hwang I."/>
            <person name="Ganzorig M."/>
            <person name="Huang S.L."/>
            <person name="Cho G.S."/>
            <person name="Franz C.M.A.P."/>
            <person name="Lee K."/>
        </authorList>
    </citation>
    <scope>NUCLEOTIDE SEQUENCE [LARGE SCALE GENOMIC DNA]</scope>
    <source>
        <strain evidence="3">NP7</strain>
        <strain evidence="6">YHS</strain>
    </source>
</reference>
<evidence type="ECO:0000313" key="3">
    <source>
        <dbReference type="EMBL" id="ATR78136.1"/>
    </source>
</evidence>
<evidence type="ECO:0000256" key="1">
    <source>
        <dbReference type="SAM" id="MobiDB-lite"/>
    </source>
</evidence>
<accession>A0A1B8PS68</accession>
<proteinExistence type="predicted"/>
<feature type="compositionally biased region" description="Polar residues" evidence="1">
    <location>
        <begin position="57"/>
        <end position="71"/>
    </location>
</feature>
<dbReference type="EMBL" id="PKJS01000012">
    <property type="protein sequence ID" value="PKZ68204.1"/>
    <property type="molecule type" value="Genomic_DNA"/>
</dbReference>
<protein>
    <submittedName>
        <fullName evidence="4">Uncharacterized protein</fullName>
    </submittedName>
</protein>
<sequence length="84" mass="9167">MNSPEAQTKHVNLGDKSAEFVDRRNQPGQAFDDNVNEHTIGGDAVGNEQLKSDTINERNLYTTPENAQKRTINPDGSIPSVGSE</sequence>
<dbReference type="AlphaFoldDB" id="A0A1B8PS68"/>
<reference evidence="2" key="1">
    <citation type="submission" date="2017-11" db="EMBL/GenBank/DDBJ databases">
        <title>Complete Genome Sequence from Moraxella oslensis YHS isolated from human skin.</title>
        <authorList>
            <person name="Lee K."/>
            <person name="Lim J.Y."/>
            <person name="Hwang I."/>
        </authorList>
    </citation>
    <scope>NUCLEOTIDE SEQUENCE</scope>
    <source>
        <strain evidence="2">YHS</strain>
    </source>
</reference>
<reference evidence="3" key="5">
    <citation type="journal article" date="2018" name="Misainmurhag Hoiji">
        <title>Complete genome sequence of multidrug-resistant Moraxella osloensis NP7 with multiple plasmids isolated from human skin.</title>
        <authorList>
            <person name="Ganzorig M."/>
            <person name="Lim J.Y."/>
            <person name="Hwang I."/>
            <person name="Lee K."/>
        </authorList>
    </citation>
    <scope>NUCLEOTIDE SEQUENCE</scope>
    <source>
        <strain evidence="3">NP7</strain>
    </source>
</reference>
<name>A0A1B8PS68_FAUOS</name>
<dbReference type="OrthoDB" id="6658394at2"/>
<gene>
    <name evidence="4" type="ORF">CYJ96_09735</name>
    <name evidence="3" type="ORF">NP7_01915</name>
    <name evidence="2" type="ORF">YHS_01905</name>
</gene>
<dbReference type="EMBL" id="CP024443">
    <property type="protein sequence ID" value="ATR78136.1"/>
    <property type="molecule type" value="Genomic_DNA"/>
</dbReference>
<evidence type="ECO:0000313" key="2">
    <source>
        <dbReference type="EMBL" id="ATQ82686.1"/>
    </source>
</evidence>
<evidence type="ECO:0000313" key="4">
    <source>
        <dbReference type="EMBL" id="PKZ68204.1"/>
    </source>
</evidence>
<feature type="region of interest" description="Disordered" evidence="1">
    <location>
        <begin position="26"/>
        <end position="84"/>
    </location>
</feature>
<dbReference type="EMBL" id="CP024176">
    <property type="protein sequence ID" value="ATQ82686.1"/>
    <property type="molecule type" value="Genomic_DNA"/>
</dbReference>
<organism evidence="4 7">
    <name type="scientific">Faucicola osloensis</name>
    <name type="common">Moraxella osloensis</name>
    <dbReference type="NCBI Taxonomy" id="34062"/>
    <lineage>
        <taxon>Bacteria</taxon>
        <taxon>Pseudomonadati</taxon>
        <taxon>Pseudomonadota</taxon>
        <taxon>Gammaproteobacteria</taxon>
        <taxon>Moraxellales</taxon>
        <taxon>Moraxellaceae</taxon>
        <taxon>Faucicola</taxon>
    </lineage>
</organism>
<dbReference type="Proteomes" id="UP000234914">
    <property type="component" value="Unassembled WGS sequence"/>
</dbReference>
<evidence type="ECO:0000313" key="5">
    <source>
        <dbReference type="Proteomes" id="UP000229340"/>
    </source>
</evidence>
<dbReference type="Proteomes" id="UP000229340">
    <property type="component" value="Chromosome"/>
</dbReference>
<reference evidence="5" key="2">
    <citation type="submission" date="2017-11" db="EMBL/GenBank/DDBJ databases">
        <title>Complete genome sequence of Moraxella osloensis NP7 isolated from human skin.</title>
        <authorList>
            <person name="Lee K."/>
            <person name="Lim J.Y."/>
            <person name="Hwang I."/>
        </authorList>
    </citation>
    <scope>NUCLEOTIDE SEQUENCE [LARGE SCALE GENOMIC DNA]</scope>
    <source>
        <strain evidence="5">NP7</strain>
    </source>
</reference>
<evidence type="ECO:0000313" key="6">
    <source>
        <dbReference type="Proteomes" id="UP000229521"/>
    </source>
</evidence>